<reference evidence="1 2" key="1">
    <citation type="journal article" date="2013" name="PLoS Genet.">
        <title>The genome and development-dependent transcriptomes of Pyronema confluens: a window into fungal evolution.</title>
        <authorList>
            <person name="Traeger S."/>
            <person name="Altegoer F."/>
            <person name="Freitag M."/>
            <person name="Gabaldon T."/>
            <person name="Kempken F."/>
            <person name="Kumar A."/>
            <person name="Marcet-Houben M."/>
            <person name="Poggeler S."/>
            <person name="Stajich J.E."/>
            <person name="Nowrousian M."/>
        </authorList>
    </citation>
    <scope>NUCLEOTIDE SEQUENCE [LARGE SCALE GENOMIC DNA]</scope>
    <source>
        <strain evidence="2">CBS 100304</strain>
        <tissue evidence="1">Vegetative mycelium</tissue>
    </source>
</reference>
<dbReference type="Proteomes" id="UP000018144">
    <property type="component" value="Unassembled WGS sequence"/>
</dbReference>
<evidence type="ECO:0000313" key="1">
    <source>
        <dbReference type="EMBL" id="CCX07258.1"/>
    </source>
</evidence>
<sequence>MNRQQVNLSVVSTHFSPLSNCFRAPATGLLAASSPRKPKTNLRNSV</sequence>
<accession>U4L4M8</accession>
<protein>
    <submittedName>
        <fullName evidence="1">Uncharacterized protein</fullName>
    </submittedName>
</protein>
<name>U4L4M8_PYROM</name>
<dbReference type="EMBL" id="HF935346">
    <property type="protein sequence ID" value="CCX07258.1"/>
    <property type="molecule type" value="Genomic_DNA"/>
</dbReference>
<proteinExistence type="predicted"/>
<dbReference type="AlphaFoldDB" id="U4L4M8"/>
<keyword evidence="2" id="KW-1185">Reference proteome</keyword>
<organism evidence="1 2">
    <name type="scientific">Pyronema omphalodes (strain CBS 100304)</name>
    <name type="common">Pyronema confluens</name>
    <dbReference type="NCBI Taxonomy" id="1076935"/>
    <lineage>
        <taxon>Eukaryota</taxon>
        <taxon>Fungi</taxon>
        <taxon>Dikarya</taxon>
        <taxon>Ascomycota</taxon>
        <taxon>Pezizomycotina</taxon>
        <taxon>Pezizomycetes</taxon>
        <taxon>Pezizales</taxon>
        <taxon>Pyronemataceae</taxon>
        <taxon>Pyronema</taxon>
    </lineage>
</organism>
<evidence type="ECO:0000313" key="2">
    <source>
        <dbReference type="Proteomes" id="UP000018144"/>
    </source>
</evidence>
<gene>
    <name evidence="1" type="ORF">PCON_06847</name>
</gene>